<keyword evidence="1" id="KW-0378">Hydrolase</keyword>
<sequence>MDIPESIKKPTVPEPPDYENPLEASSRWSLAARAQAIRYAASLGFSIANRTEPAPPTPSTEFWVDSTLAESCKGRHKIKVDVWTPPKLSIGPRAAVISLHGGGWILGQGTDCARWAGTVMGSLDAVVFTVNYRLAPTHPFPVPIEDCVDAILQIAKRAGQFGIDPNKIILSGFSAGASSALSSWIILEDPTRFGYTLPFPAPRIRGLALFYPLLDWTISRPDKRQSCCRPDMTLSKGMTDLIDASYIYPPIARRERTDIRLSPGLMPDDLIQKLPSIHLCLCEYDMLLEEGKRFAQKLDSHNKNYSLRVVKGERHAWDCPPPMAPKDSVAVEYGEATQAMATWLGQGHETDTESMRSMRTKRLRIPRPLHLLALRSQSVGP</sequence>
<feature type="region of interest" description="Disordered" evidence="2">
    <location>
        <begin position="1"/>
        <end position="20"/>
    </location>
</feature>
<dbReference type="SUPFAM" id="SSF53474">
    <property type="entry name" value="alpha/beta-Hydrolases"/>
    <property type="match status" value="1"/>
</dbReference>
<reference evidence="4 5" key="1">
    <citation type="submission" date="2024-01" db="EMBL/GenBank/DDBJ databases">
        <title>Complete genome of Cladobotryum mycophilum ATHUM6906.</title>
        <authorList>
            <person name="Christinaki A.C."/>
            <person name="Myridakis A.I."/>
            <person name="Kouvelis V.N."/>
        </authorList>
    </citation>
    <scope>NUCLEOTIDE SEQUENCE [LARGE SCALE GENOMIC DNA]</scope>
    <source>
        <strain evidence="4 5">ATHUM6906</strain>
    </source>
</reference>
<dbReference type="InterPro" id="IPR050300">
    <property type="entry name" value="GDXG_lipolytic_enzyme"/>
</dbReference>
<name>A0ABR0T2L0_9HYPO</name>
<organism evidence="4 5">
    <name type="scientific">Cladobotryum mycophilum</name>
    <dbReference type="NCBI Taxonomy" id="491253"/>
    <lineage>
        <taxon>Eukaryota</taxon>
        <taxon>Fungi</taxon>
        <taxon>Dikarya</taxon>
        <taxon>Ascomycota</taxon>
        <taxon>Pezizomycotina</taxon>
        <taxon>Sordariomycetes</taxon>
        <taxon>Hypocreomycetidae</taxon>
        <taxon>Hypocreales</taxon>
        <taxon>Hypocreaceae</taxon>
        <taxon>Cladobotryum</taxon>
    </lineage>
</organism>
<evidence type="ECO:0000256" key="2">
    <source>
        <dbReference type="SAM" id="MobiDB-lite"/>
    </source>
</evidence>
<evidence type="ECO:0000313" key="4">
    <source>
        <dbReference type="EMBL" id="KAK5998225.1"/>
    </source>
</evidence>
<dbReference type="InterPro" id="IPR013094">
    <property type="entry name" value="AB_hydrolase_3"/>
</dbReference>
<protein>
    <submittedName>
        <fullName evidence="4">Alpha/beta hydrolase-like protein</fullName>
    </submittedName>
</protein>
<dbReference type="PANTHER" id="PTHR48081:SF8">
    <property type="entry name" value="ALPHA_BETA HYDROLASE FOLD-3 DOMAIN-CONTAINING PROTEIN-RELATED"/>
    <property type="match status" value="1"/>
</dbReference>
<dbReference type="EMBL" id="JAVFKD010000001">
    <property type="protein sequence ID" value="KAK5998225.1"/>
    <property type="molecule type" value="Genomic_DNA"/>
</dbReference>
<dbReference type="Pfam" id="PF07859">
    <property type="entry name" value="Abhydrolase_3"/>
    <property type="match status" value="1"/>
</dbReference>
<accession>A0ABR0T2L0</accession>
<evidence type="ECO:0000313" key="5">
    <source>
        <dbReference type="Proteomes" id="UP001338125"/>
    </source>
</evidence>
<keyword evidence="5" id="KW-1185">Reference proteome</keyword>
<dbReference type="PANTHER" id="PTHR48081">
    <property type="entry name" value="AB HYDROLASE SUPERFAMILY PROTEIN C4A8.06C"/>
    <property type="match status" value="1"/>
</dbReference>
<dbReference type="Proteomes" id="UP001338125">
    <property type="component" value="Unassembled WGS sequence"/>
</dbReference>
<comment type="caution">
    <text evidence="4">The sequence shown here is derived from an EMBL/GenBank/DDBJ whole genome shotgun (WGS) entry which is preliminary data.</text>
</comment>
<dbReference type="Gene3D" id="3.40.50.1820">
    <property type="entry name" value="alpha/beta hydrolase"/>
    <property type="match status" value="1"/>
</dbReference>
<evidence type="ECO:0000256" key="1">
    <source>
        <dbReference type="ARBA" id="ARBA00022801"/>
    </source>
</evidence>
<dbReference type="InterPro" id="IPR029058">
    <property type="entry name" value="AB_hydrolase_fold"/>
</dbReference>
<proteinExistence type="predicted"/>
<feature type="domain" description="Alpha/beta hydrolase fold-3" evidence="3">
    <location>
        <begin position="96"/>
        <end position="317"/>
    </location>
</feature>
<evidence type="ECO:0000259" key="3">
    <source>
        <dbReference type="Pfam" id="PF07859"/>
    </source>
</evidence>
<gene>
    <name evidence="4" type="ORF">PT974_00598</name>
</gene>